<dbReference type="GO" id="GO:0005742">
    <property type="term" value="C:mitochondrial outer membrane translocase complex"/>
    <property type="evidence" value="ECO:0007669"/>
    <property type="project" value="InterPro"/>
</dbReference>
<evidence type="ECO:0000256" key="6">
    <source>
        <dbReference type="ARBA" id="ARBA00022927"/>
    </source>
</evidence>
<keyword evidence="3" id="KW-0813">Transport</keyword>
<dbReference type="PANTHER" id="PTHR34944:SF2">
    <property type="entry name" value="MITOCHONDRIAL IMPORT RECEPTOR SUBUNIT TOM7"/>
    <property type="match status" value="1"/>
</dbReference>
<evidence type="ECO:0000256" key="2">
    <source>
        <dbReference type="ARBA" id="ARBA00010917"/>
    </source>
</evidence>
<evidence type="ECO:0000256" key="5">
    <source>
        <dbReference type="ARBA" id="ARBA00022787"/>
    </source>
</evidence>
<name>A0A1X6MTA2_9APHY</name>
<sequence length="51" mass="5793">MPSEETKERIIKAVELGRTVLHYGWIPLIIYVGYTRSNPQPSLIKLISPLA</sequence>
<reference evidence="10 11" key="1">
    <citation type="submission" date="2017-04" db="EMBL/GenBank/DDBJ databases">
        <title>Genome Sequence of the Model Brown-Rot Fungus Postia placenta SB12.</title>
        <authorList>
            <consortium name="DOE Joint Genome Institute"/>
            <person name="Gaskell J."/>
            <person name="Kersten P."/>
            <person name="Larrondo L.F."/>
            <person name="Canessa P."/>
            <person name="Martinez D."/>
            <person name="Hibbett D."/>
            <person name="Schmoll M."/>
            <person name="Kubicek C.P."/>
            <person name="Martinez A.T."/>
            <person name="Yadav J."/>
            <person name="Master E."/>
            <person name="Magnuson J.K."/>
            <person name="James T."/>
            <person name="Yaver D."/>
            <person name="Berka R."/>
            <person name="Labutti K."/>
            <person name="Lipzen A."/>
            <person name="Aerts A."/>
            <person name="Barry K."/>
            <person name="Henrissat B."/>
            <person name="Blanchette R."/>
            <person name="Grigoriev I."/>
            <person name="Cullen D."/>
        </authorList>
    </citation>
    <scope>NUCLEOTIDE SEQUENCE [LARGE SCALE GENOMIC DNA]</scope>
    <source>
        <strain evidence="10 11">MAD-698-R-SB12</strain>
    </source>
</reference>
<comment type="similarity">
    <text evidence="2">Belongs to the Tom7 family.</text>
</comment>
<evidence type="ECO:0000313" key="11">
    <source>
        <dbReference type="Proteomes" id="UP000194127"/>
    </source>
</evidence>
<dbReference type="RefSeq" id="XP_024336197.1">
    <property type="nucleotide sequence ID" value="XM_024481176.1"/>
</dbReference>
<keyword evidence="9" id="KW-0472">Membrane</keyword>
<keyword evidence="11" id="KW-1185">Reference proteome</keyword>
<proteinExistence type="inferred from homology"/>
<dbReference type="Pfam" id="PF08038">
    <property type="entry name" value="Tom7"/>
    <property type="match status" value="1"/>
</dbReference>
<comment type="subcellular location">
    <subcellularLocation>
        <location evidence="1">Mitochondrion outer membrane</location>
        <topology evidence="1">Single-pass membrane protein</topology>
    </subcellularLocation>
</comment>
<evidence type="ECO:0000256" key="1">
    <source>
        <dbReference type="ARBA" id="ARBA00004572"/>
    </source>
</evidence>
<protein>
    <recommendedName>
        <fullName evidence="12">Tom7-domain-containing protein</fullName>
    </recommendedName>
</protein>
<evidence type="ECO:0008006" key="12">
    <source>
        <dbReference type="Google" id="ProtNLM"/>
    </source>
</evidence>
<evidence type="ECO:0000256" key="8">
    <source>
        <dbReference type="ARBA" id="ARBA00023128"/>
    </source>
</evidence>
<organism evidence="10 11">
    <name type="scientific">Postia placenta MAD-698-R-SB12</name>
    <dbReference type="NCBI Taxonomy" id="670580"/>
    <lineage>
        <taxon>Eukaryota</taxon>
        <taxon>Fungi</taxon>
        <taxon>Dikarya</taxon>
        <taxon>Basidiomycota</taxon>
        <taxon>Agaricomycotina</taxon>
        <taxon>Agaricomycetes</taxon>
        <taxon>Polyporales</taxon>
        <taxon>Adustoporiaceae</taxon>
        <taxon>Rhodonia</taxon>
    </lineage>
</organism>
<accession>A0A1X6MTA2</accession>
<evidence type="ECO:0000256" key="3">
    <source>
        <dbReference type="ARBA" id="ARBA00022448"/>
    </source>
</evidence>
<gene>
    <name evidence="10" type="ORF">POSPLADRAFT_1059588</name>
</gene>
<keyword evidence="8" id="KW-0496">Mitochondrion</keyword>
<keyword evidence="5" id="KW-1000">Mitochondrion outer membrane</keyword>
<evidence type="ECO:0000256" key="9">
    <source>
        <dbReference type="ARBA" id="ARBA00023136"/>
    </source>
</evidence>
<keyword evidence="6" id="KW-0653">Protein transport</keyword>
<dbReference type="EMBL" id="KZ110602">
    <property type="protein sequence ID" value="OSX59403.1"/>
    <property type="molecule type" value="Genomic_DNA"/>
</dbReference>
<dbReference type="PANTHER" id="PTHR34944">
    <property type="entry name" value="MITOCHONDRIAL IMPORT RECEPTOR SUBUNIT TOM7"/>
    <property type="match status" value="1"/>
</dbReference>
<evidence type="ECO:0000256" key="7">
    <source>
        <dbReference type="ARBA" id="ARBA00022989"/>
    </source>
</evidence>
<dbReference type="GO" id="GO:0045040">
    <property type="term" value="P:protein insertion into mitochondrial outer membrane"/>
    <property type="evidence" value="ECO:0007669"/>
    <property type="project" value="TreeGrafter"/>
</dbReference>
<keyword evidence="7" id="KW-1133">Transmembrane helix</keyword>
<dbReference type="OrthoDB" id="284357at2759"/>
<dbReference type="Proteomes" id="UP000194127">
    <property type="component" value="Unassembled WGS sequence"/>
</dbReference>
<dbReference type="AlphaFoldDB" id="A0A1X6MTA2"/>
<keyword evidence="4" id="KW-0812">Transmembrane</keyword>
<evidence type="ECO:0000256" key="4">
    <source>
        <dbReference type="ARBA" id="ARBA00022692"/>
    </source>
</evidence>
<dbReference type="InterPro" id="IPR012621">
    <property type="entry name" value="Tom7"/>
</dbReference>
<dbReference type="GO" id="GO:0030150">
    <property type="term" value="P:protein import into mitochondrial matrix"/>
    <property type="evidence" value="ECO:0007669"/>
    <property type="project" value="InterPro"/>
</dbReference>
<evidence type="ECO:0000313" key="10">
    <source>
        <dbReference type="EMBL" id="OSX59403.1"/>
    </source>
</evidence>
<dbReference type="STRING" id="670580.A0A1X6MTA2"/>
<dbReference type="GeneID" id="36326126"/>